<evidence type="ECO:0000313" key="2">
    <source>
        <dbReference type="Proteomes" id="UP000507470"/>
    </source>
</evidence>
<protein>
    <recommendedName>
        <fullName evidence="3">Ig-like domain-containing protein</fullName>
    </recommendedName>
</protein>
<sequence length="422" mass="49088">MSGVLLEKRTILSDLSNPTRHYLYDVYTSLEYNKRLPPVAFDSASSELPQMKFETITVTKGRYRTYIKANFKMNKNQYFGSDYHSTWFVDNIPVQSIYIKNKDFFSVGNSVEYVSDGRLISFDISTSLTPIDITNKTFKVIVRYKHDEFLYLKKKKESRHFYSYQNYEITFKGSDLGFPAVASSQTYNFDNFEFFIAKQSSTRKYRGMFCFGYDSDSSVNEIYTSFEGFGIKTEPARYFYDIATRDGNTTLLSFSEISVPAFSNKLKIVNIDLVEDTKKRYHGLLKVTVSTTNRFDVNIKYVFELTSYLYNGVSLKEPFFPLTGLIITNFEESGNTEKTTLICRVFGFRNAKVELFLQTTKSDDRVEVTKNVYPIYNEYETVQTLVFVENSDRQAGTYFCVATCLYGEKVFKVEKRRNMFLP</sequence>
<dbReference type="InterPro" id="IPR036179">
    <property type="entry name" value="Ig-like_dom_sf"/>
</dbReference>
<dbReference type="Proteomes" id="UP000507470">
    <property type="component" value="Unassembled WGS sequence"/>
</dbReference>
<accession>A0A6J8CZR6</accession>
<dbReference type="EMBL" id="CACVKT020006485">
    <property type="protein sequence ID" value="CAC5401983.1"/>
    <property type="molecule type" value="Genomic_DNA"/>
</dbReference>
<organism evidence="1 2">
    <name type="scientific">Mytilus coruscus</name>
    <name type="common">Sea mussel</name>
    <dbReference type="NCBI Taxonomy" id="42192"/>
    <lineage>
        <taxon>Eukaryota</taxon>
        <taxon>Metazoa</taxon>
        <taxon>Spiralia</taxon>
        <taxon>Lophotrochozoa</taxon>
        <taxon>Mollusca</taxon>
        <taxon>Bivalvia</taxon>
        <taxon>Autobranchia</taxon>
        <taxon>Pteriomorphia</taxon>
        <taxon>Mytilida</taxon>
        <taxon>Mytiloidea</taxon>
        <taxon>Mytilidae</taxon>
        <taxon>Mytilinae</taxon>
        <taxon>Mytilus</taxon>
    </lineage>
</organism>
<proteinExistence type="predicted"/>
<dbReference type="AlphaFoldDB" id="A0A6J8CZR6"/>
<keyword evidence="2" id="KW-1185">Reference proteome</keyword>
<dbReference type="SUPFAM" id="SSF48726">
    <property type="entry name" value="Immunoglobulin"/>
    <property type="match status" value="1"/>
</dbReference>
<dbReference type="CDD" id="cd00096">
    <property type="entry name" value="Ig"/>
    <property type="match status" value="1"/>
</dbReference>
<reference evidence="1 2" key="1">
    <citation type="submission" date="2020-06" db="EMBL/GenBank/DDBJ databases">
        <authorList>
            <person name="Li R."/>
            <person name="Bekaert M."/>
        </authorList>
    </citation>
    <scope>NUCLEOTIDE SEQUENCE [LARGE SCALE GENOMIC DNA]</scope>
    <source>
        <strain evidence="2">wild</strain>
    </source>
</reference>
<dbReference type="InterPro" id="IPR013783">
    <property type="entry name" value="Ig-like_fold"/>
</dbReference>
<evidence type="ECO:0000313" key="1">
    <source>
        <dbReference type="EMBL" id="CAC5401983.1"/>
    </source>
</evidence>
<dbReference type="Gene3D" id="2.60.40.10">
    <property type="entry name" value="Immunoglobulins"/>
    <property type="match status" value="1"/>
</dbReference>
<dbReference type="OrthoDB" id="6070219at2759"/>
<evidence type="ECO:0008006" key="3">
    <source>
        <dbReference type="Google" id="ProtNLM"/>
    </source>
</evidence>
<name>A0A6J8CZR6_MYTCO</name>
<gene>
    <name evidence="1" type="ORF">MCOR_35991</name>
</gene>